<dbReference type="GeneTree" id="ENSGT00390000012875"/>
<accession>A0A3B4FPY0</accession>
<dbReference type="AlphaFoldDB" id="A0A3B4FPY0"/>
<dbReference type="STRING" id="303518.ENSPNYP00000011331"/>
<evidence type="ECO:0000313" key="2">
    <source>
        <dbReference type="Ensembl" id="ENSPNYP00000011331.1"/>
    </source>
</evidence>
<proteinExistence type="predicted"/>
<dbReference type="GO" id="GO:0005802">
    <property type="term" value="C:trans-Golgi network"/>
    <property type="evidence" value="ECO:0007669"/>
    <property type="project" value="TreeGrafter"/>
</dbReference>
<feature type="domain" description="Gamma-secretase-activating protein C-terminal" evidence="1">
    <location>
        <begin position="1"/>
        <end position="71"/>
    </location>
</feature>
<reference evidence="2" key="1">
    <citation type="submission" date="2023-09" db="UniProtKB">
        <authorList>
            <consortium name="Ensembl"/>
        </authorList>
    </citation>
    <scope>IDENTIFICATION</scope>
</reference>
<dbReference type="Ensembl" id="ENSPNYT00000011603.1">
    <property type="protein sequence ID" value="ENSPNYP00000011331.1"/>
    <property type="gene ID" value="ENSPNYG00000008581.1"/>
</dbReference>
<dbReference type="InterPro" id="IPR026172">
    <property type="entry name" value="GSAP_fam"/>
</dbReference>
<name>A0A3B4FPY0_9CICH</name>
<sequence>FHFMLRILESTRSLCLPLPPYHTLFAVFAVRCLPHHTFLQYIDHGFLQLTETFVSRLMTLDNSDANERLKFSILKRLPEPMVKRIYHMWDHPVSSASISRDYVKTLLEKHNKNKGLAFMGTDKPGFRPEFVPLTYLAKILSDTEEEPNPFEEQENVDARFVEETALKQTLILLGFERK</sequence>
<dbReference type="GO" id="GO:1902004">
    <property type="term" value="P:positive regulation of amyloid-beta formation"/>
    <property type="evidence" value="ECO:0007669"/>
    <property type="project" value="TreeGrafter"/>
</dbReference>
<dbReference type="InterPro" id="IPR028010">
    <property type="entry name" value="GSAP_C_dom"/>
</dbReference>
<evidence type="ECO:0000259" key="1">
    <source>
        <dbReference type="Pfam" id="PF14959"/>
    </source>
</evidence>
<dbReference type="Pfam" id="PF14959">
    <property type="entry name" value="GSAP-16"/>
    <property type="match status" value="1"/>
</dbReference>
<organism evidence="2">
    <name type="scientific">Pundamilia nyererei</name>
    <dbReference type="NCBI Taxonomy" id="303518"/>
    <lineage>
        <taxon>Eukaryota</taxon>
        <taxon>Metazoa</taxon>
        <taxon>Chordata</taxon>
        <taxon>Craniata</taxon>
        <taxon>Vertebrata</taxon>
        <taxon>Euteleostomi</taxon>
        <taxon>Actinopterygii</taxon>
        <taxon>Neopterygii</taxon>
        <taxon>Teleostei</taxon>
        <taxon>Neoteleostei</taxon>
        <taxon>Acanthomorphata</taxon>
        <taxon>Ovalentaria</taxon>
        <taxon>Cichlomorphae</taxon>
        <taxon>Cichliformes</taxon>
        <taxon>Cichlidae</taxon>
        <taxon>African cichlids</taxon>
        <taxon>Pseudocrenilabrinae</taxon>
        <taxon>Haplochromini</taxon>
        <taxon>Pundamilia</taxon>
    </lineage>
</organism>
<protein>
    <recommendedName>
        <fullName evidence="1">Gamma-secretase-activating protein C-terminal domain-containing protein</fullName>
    </recommendedName>
</protein>
<dbReference type="PANTHER" id="PTHR13630">
    <property type="entry name" value="GAMMA-SECRETASE-ACTIVATING PROTEIN"/>
    <property type="match status" value="1"/>
</dbReference>
<dbReference type="PANTHER" id="PTHR13630:SF1">
    <property type="entry name" value="GAMMA-SECRETASE-ACTIVATING PROTEIN"/>
    <property type="match status" value="1"/>
</dbReference>